<dbReference type="AlphaFoldDB" id="A0A6A5Q771"/>
<feature type="region of interest" description="Disordered" evidence="1">
    <location>
        <begin position="37"/>
        <end position="80"/>
    </location>
</feature>
<dbReference type="CDD" id="cd12148">
    <property type="entry name" value="fungal_TF_MHR"/>
    <property type="match status" value="1"/>
</dbReference>
<keyword evidence="3" id="KW-1185">Reference proteome</keyword>
<evidence type="ECO:0008006" key="4">
    <source>
        <dbReference type="Google" id="ProtNLM"/>
    </source>
</evidence>
<evidence type="ECO:0000256" key="1">
    <source>
        <dbReference type="SAM" id="MobiDB-lite"/>
    </source>
</evidence>
<accession>A0A6A5Q771</accession>
<dbReference type="PANTHER" id="PTHR47654">
    <property type="entry name" value="ZN(II)2CYS6 TRANSCRIPTION FACTOR (EUROFUNG)-RELATED"/>
    <property type="match status" value="1"/>
</dbReference>
<evidence type="ECO:0000313" key="3">
    <source>
        <dbReference type="Proteomes" id="UP000800096"/>
    </source>
</evidence>
<dbReference type="InterPro" id="IPR053230">
    <property type="entry name" value="Trans_reg_galc"/>
</dbReference>
<reference evidence="2" key="1">
    <citation type="journal article" date="2020" name="Stud. Mycol.">
        <title>101 Dothideomycetes genomes: a test case for predicting lifestyles and emergence of pathogens.</title>
        <authorList>
            <person name="Haridas S."/>
            <person name="Albert R."/>
            <person name="Binder M."/>
            <person name="Bloem J."/>
            <person name="Labutti K."/>
            <person name="Salamov A."/>
            <person name="Andreopoulos B."/>
            <person name="Baker S."/>
            <person name="Barry K."/>
            <person name="Bills G."/>
            <person name="Bluhm B."/>
            <person name="Cannon C."/>
            <person name="Castanera R."/>
            <person name="Culley D."/>
            <person name="Daum C."/>
            <person name="Ezra D."/>
            <person name="Gonzalez J."/>
            <person name="Henrissat B."/>
            <person name="Kuo A."/>
            <person name="Liang C."/>
            <person name="Lipzen A."/>
            <person name="Lutzoni F."/>
            <person name="Magnuson J."/>
            <person name="Mondo S."/>
            <person name="Nolan M."/>
            <person name="Ohm R."/>
            <person name="Pangilinan J."/>
            <person name="Park H.-J."/>
            <person name="Ramirez L."/>
            <person name="Alfaro M."/>
            <person name="Sun H."/>
            <person name="Tritt A."/>
            <person name="Yoshinaga Y."/>
            <person name="Zwiers L.-H."/>
            <person name="Turgeon B."/>
            <person name="Goodwin S."/>
            <person name="Spatafora J."/>
            <person name="Crous P."/>
            <person name="Grigoriev I."/>
        </authorList>
    </citation>
    <scope>NUCLEOTIDE SEQUENCE</scope>
    <source>
        <strain evidence="2">HMLAC05119</strain>
    </source>
</reference>
<dbReference type="OrthoDB" id="5296287at2759"/>
<proteinExistence type="predicted"/>
<evidence type="ECO:0000313" key="2">
    <source>
        <dbReference type="EMBL" id="KAF1911322.1"/>
    </source>
</evidence>
<gene>
    <name evidence="2" type="ORF">BDU57DRAFT_461769</name>
</gene>
<dbReference type="PANTHER" id="PTHR47654:SF5">
    <property type="entry name" value="TRANSCRIPTION FACTOR DOMAIN-CONTAINING PROTEIN"/>
    <property type="match status" value="1"/>
</dbReference>
<dbReference type="EMBL" id="ML979144">
    <property type="protein sequence ID" value="KAF1911322.1"/>
    <property type="molecule type" value="Genomic_DNA"/>
</dbReference>
<organism evidence="2 3">
    <name type="scientific">Ampelomyces quisqualis</name>
    <name type="common">Powdery mildew agent</name>
    <dbReference type="NCBI Taxonomy" id="50730"/>
    <lineage>
        <taxon>Eukaryota</taxon>
        <taxon>Fungi</taxon>
        <taxon>Dikarya</taxon>
        <taxon>Ascomycota</taxon>
        <taxon>Pezizomycotina</taxon>
        <taxon>Dothideomycetes</taxon>
        <taxon>Pleosporomycetidae</taxon>
        <taxon>Pleosporales</taxon>
        <taxon>Pleosporineae</taxon>
        <taxon>Phaeosphaeriaceae</taxon>
        <taxon>Ampelomyces</taxon>
    </lineage>
</organism>
<dbReference type="Proteomes" id="UP000800096">
    <property type="component" value="Unassembled WGS sequence"/>
</dbReference>
<name>A0A6A5Q771_AMPQU</name>
<sequence length="300" mass="33985">MLNRAIHKTSLLTTLLRDIRGALDEKHGQMVDDALCEFDDDTPPSTPSVLARSVEKHKRSKSDDTEGPYEAHVSASVGSNEDLDFLDEDLSCDEGPSPSGYLGRNSQVQWMRTLQRKLDQNQIEPSDLPYAPPGSSDEAITKRAEAMHARQRVSGSARPLRDYYFYLDNERLDDCENVNPHIVPPPETAERLFDMYQKAVHRPFRVLDDHFKSQLHAYYGMLQQGTAMEGSYEWKAILNLIFAIAARFSHLVRADWRGDDRDHIVYMARAAHFLGLSKITAILGPPDHSMIRVSKLPHSV</sequence>
<protein>
    <recommendedName>
        <fullName evidence="4">Transcription factor domain-containing protein</fullName>
    </recommendedName>
</protein>